<dbReference type="AlphaFoldDB" id="A0ABD0LIA3"/>
<feature type="transmembrane region" description="Helical" evidence="7">
    <location>
        <begin position="179"/>
        <end position="199"/>
    </location>
</feature>
<evidence type="ECO:0000256" key="4">
    <source>
        <dbReference type="ARBA" id="ARBA00022989"/>
    </source>
</evidence>
<feature type="region of interest" description="Disordered" evidence="6">
    <location>
        <begin position="269"/>
        <end position="303"/>
    </location>
</feature>
<dbReference type="Pfam" id="PF07690">
    <property type="entry name" value="MFS_1"/>
    <property type="match status" value="1"/>
</dbReference>
<evidence type="ECO:0000256" key="3">
    <source>
        <dbReference type="ARBA" id="ARBA00022692"/>
    </source>
</evidence>
<feature type="transmembrane region" description="Helical" evidence="7">
    <location>
        <begin position="47"/>
        <end position="71"/>
    </location>
</feature>
<evidence type="ECO:0000313" key="8">
    <source>
        <dbReference type="EMBL" id="KAK7499226.1"/>
    </source>
</evidence>
<feature type="transmembrane region" description="Helical" evidence="7">
    <location>
        <begin position="467"/>
        <end position="492"/>
    </location>
</feature>
<dbReference type="EMBL" id="JACVVK020000045">
    <property type="protein sequence ID" value="KAK7499226.1"/>
    <property type="molecule type" value="Genomic_DNA"/>
</dbReference>
<name>A0ABD0LIA3_9CAEN</name>
<keyword evidence="9" id="KW-1185">Reference proteome</keyword>
<dbReference type="InterPro" id="IPR011701">
    <property type="entry name" value="MFS"/>
</dbReference>
<dbReference type="InterPro" id="IPR036259">
    <property type="entry name" value="MFS_trans_sf"/>
</dbReference>
<dbReference type="PANTHER" id="PTHR43385:SF1">
    <property type="entry name" value="RIBOFLAVIN TRANSPORTER RIBJ"/>
    <property type="match status" value="1"/>
</dbReference>
<feature type="transmembrane region" description="Helical" evidence="7">
    <location>
        <begin position="234"/>
        <end position="254"/>
    </location>
</feature>
<gene>
    <name evidence="8" type="ORF">BaRGS_00009486</name>
</gene>
<feature type="transmembrane region" description="Helical" evidence="7">
    <location>
        <begin position="347"/>
        <end position="367"/>
    </location>
</feature>
<keyword evidence="4 7" id="KW-1133">Transmembrane helix</keyword>
<feature type="transmembrane region" description="Helical" evidence="7">
    <location>
        <begin position="119"/>
        <end position="138"/>
    </location>
</feature>
<dbReference type="GO" id="GO:0016020">
    <property type="term" value="C:membrane"/>
    <property type="evidence" value="ECO:0007669"/>
    <property type="project" value="UniProtKB-SubCell"/>
</dbReference>
<dbReference type="Gene3D" id="1.20.1250.20">
    <property type="entry name" value="MFS general substrate transporter like domains"/>
    <property type="match status" value="2"/>
</dbReference>
<organism evidence="8 9">
    <name type="scientific">Batillaria attramentaria</name>
    <dbReference type="NCBI Taxonomy" id="370345"/>
    <lineage>
        <taxon>Eukaryota</taxon>
        <taxon>Metazoa</taxon>
        <taxon>Spiralia</taxon>
        <taxon>Lophotrochozoa</taxon>
        <taxon>Mollusca</taxon>
        <taxon>Gastropoda</taxon>
        <taxon>Caenogastropoda</taxon>
        <taxon>Sorbeoconcha</taxon>
        <taxon>Cerithioidea</taxon>
        <taxon>Batillariidae</taxon>
        <taxon>Batillaria</taxon>
    </lineage>
</organism>
<evidence type="ECO:0000256" key="5">
    <source>
        <dbReference type="ARBA" id="ARBA00023136"/>
    </source>
</evidence>
<sequence length="512" mass="56565">MDFSTSASLHTDHDLAMTRAHQMDSQSRPDEGKLCCRIQKLPPLRAIVTLVACFTIEFTLAVSYTTGNMLPYVTSYLRNATGDTSVSYTNVVWADNCSWIVTYAGIAFLGLLEQRLPHRAFLFIGVVSFAVSYAGSYWTVQTSVVAFVAVFGIFQGVAQAILWPSAVNVALRWFPEKKHLVGGFVMTGYGAGTFAWNQVVTMWINPHNLQPDITVGESLYFSQPELLDNVPSCYLLIGLLLSGIQLLCLLVVAYPSTLSTTVTVDANTDLPLTQNGDESKTHLTEVSEATHTEKSKSDSIQTCENGSSAAEHALLRMTGEEEQLTENDQWSDPAFILRDVLISRVTWSMWCVNLTGGLGFVYIWNYWKAYGQTFIRDDHFLALVGSCAGIVGAVARPLMGWMAQRIGSLSCYWLAFGLLTVTSATFVVCEYAGKPMYFAWVCLMYMAIGIYYTIYTPLYYALFGARYFSFALGVVSTSGVLYLLVSLFLAAASMEILGWHGVFFLSAACEFL</sequence>
<feature type="transmembrane region" description="Helical" evidence="7">
    <location>
        <begin position="411"/>
        <end position="431"/>
    </location>
</feature>
<feature type="compositionally biased region" description="Basic and acidic residues" evidence="6">
    <location>
        <begin position="277"/>
        <end position="297"/>
    </location>
</feature>
<feature type="transmembrane region" description="Helical" evidence="7">
    <location>
        <begin position="91"/>
        <end position="112"/>
    </location>
</feature>
<feature type="transmembrane region" description="Helical" evidence="7">
    <location>
        <begin position="379"/>
        <end position="399"/>
    </location>
</feature>
<accession>A0ABD0LIA3</accession>
<keyword evidence="2" id="KW-0813">Transport</keyword>
<dbReference type="Proteomes" id="UP001519460">
    <property type="component" value="Unassembled WGS sequence"/>
</dbReference>
<evidence type="ECO:0000256" key="7">
    <source>
        <dbReference type="SAM" id="Phobius"/>
    </source>
</evidence>
<dbReference type="SUPFAM" id="SSF103473">
    <property type="entry name" value="MFS general substrate transporter"/>
    <property type="match status" value="1"/>
</dbReference>
<evidence type="ECO:0000313" key="9">
    <source>
        <dbReference type="Proteomes" id="UP001519460"/>
    </source>
</evidence>
<dbReference type="InterPro" id="IPR052983">
    <property type="entry name" value="MFS_Riboflavin_Transporter"/>
</dbReference>
<comment type="caution">
    <text evidence="8">The sequence shown here is derived from an EMBL/GenBank/DDBJ whole genome shotgun (WGS) entry which is preliminary data.</text>
</comment>
<evidence type="ECO:0000256" key="2">
    <source>
        <dbReference type="ARBA" id="ARBA00022448"/>
    </source>
</evidence>
<feature type="transmembrane region" description="Helical" evidence="7">
    <location>
        <begin position="144"/>
        <end position="167"/>
    </location>
</feature>
<dbReference type="PANTHER" id="PTHR43385">
    <property type="entry name" value="RIBOFLAVIN TRANSPORTER RIBJ"/>
    <property type="match status" value="1"/>
</dbReference>
<comment type="subcellular location">
    <subcellularLocation>
        <location evidence="1">Membrane</location>
        <topology evidence="1">Multi-pass membrane protein</topology>
    </subcellularLocation>
</comment>
<keyword evidence="5 7" id="KW-0472">Membrane</keyword>
<evidence type="ECO:0000256" key="6">
    <source>
        <dbReference type="SAM" id="MobiDB-lite"/>
    </source>
</evidence>
<proteinExistence type="predicted"/>
<evidence type="ECO:0000256" key="1">
    <source>
        <dbReference type="ARBA" id="ARBA00004141"/>
    </source>
</evidence>
<reference evidence="8 9" key="1">
    <citation type="journal article" date="2023" name="Sci. Data">
        <title>Genome assembly of the Korean intertidal mud-creeper Batillaria attramentaria.</title>
        <authorList>
            <person name="Patra A.K."/>
            <person name="Ho P.T."/>
            <person name="Jun S."/>
            <person name="Lee S.J."/>
            <person name="Kim Y."/>
            <person name="Won Y.J."/>
        </authorList>
    </citation>
    <scope>NUCLEOTIDE SEQUENCE [LARGE SCALE GENOMIC DNA]</scope>
    <source>
        <strain evidence="8">Wonlab-2016</strain>
    </source>
</reference>
<protein>
    <submittedName>
        <fullName evidence="8">Uncharacterized protein</fullName>
    </submittedName>
</protein>
<feature type="transmembrane region" description="Helical" evidence="7">
    <location>
        <begin position="437"/>
        <end position="455"/>
    </location>
</feature>
<feature type="non-terminal residue" evidence="8">
    <location>
        <position position="512"/>
    </location>
</feature>
<keyword evidence="3 7" id="KW-0812">Transmembrane</keyword>